<evidence type="ECO:0000313" key="1">
    <source>
        <dbReference type="EMBL" id="MDG0809057.1"/>
    </source>
</evidence>
<protein>
    <submittedName>
        <fullName evidence="1">Uncharacterized protein</fullName>
    </submittedName>
</protein>
<sequence length="77" mass="8587">MKGEVGLDGIAIIVNDMLVINEDTLNEALNISAKVEVKFVFLQAKTSDRFDGDEMGTFFYGVKSFFFTNGTEAKNKR</sequence>
<organism evidence="1 2">
    <name type="scientific">Cohnella rhizosphaerae</name>
    <dbReference type="NCBI Taxonomy" id="1457232"/>
    <lineage>
        <taxon>Bacteria</taxon>
        <taxon>Bacillati</taxon>
        <taxon>Bacillota</taxon>
        <taxon>Bacilli</taxon>
        <taxon>Bacillales</taxon>
        <taxon>Paenibacillaceae</taxon>
        <taxon>Cohnella</taxon>
    </lineage>
</organism>
<gene>
    <name evidence="1" type="ORF">OMP40_06455</name>
</gene>
<dbReference type="Proteomes" id="UP001153404">
    <property type="component" value="Unassembled WGS sequence"/>
</dbReference>
<dbReference type="AlphaFoldDB" id="A0A9X4KQR8"/>
<evidence type="ECO:0000313" key="2">
    <source>
        <dbReference type="Proteomes" id="UP001153404"/>
    </source>
</evidence>
<dbReference type="EMBL" id="JAPDIA010000003">
    <property type="protein sequence ID" value="MDG0809057.1"/>
    <property type="molecule type" value="Genomic_DNA"/>
</dbReference>
<proteinExistence type="predicted"/>
<reference evidence="1" key="1">
    <citation type="submission" date="2022-10" db="EMBL/GenBank/DDBJ databases">
        <title>Comparative genomic analysis of Cohnella hashimotonis sp. nov., isolated from the International Space Station.</title>
        <authorList>
            <person name="Simpson A."/>
            <person name="Venkateswaran K."/>
        </authorList>
    </citation>
    <scope>NUCLEOTIDE SEQUENCE</scope>
    <source>
        <strain evidence="1">DSM 28161</strain>
    </source>
</reference>
<dbReference type="RefSeq" id="WP_277530116.1">
    <property type="nucleotide sequence ID" value="NZ_JAPDIA010000003.1"/>
</dbReference>
<comment type="caution">
    <text evidence="1">The sequence shown here is derived from an EMBL/GenBank/DDBJ whole genome shotgun (WGS) entry which is preliminary data.</text>
</comment>
<keyword evidence="2" id="KW-1185">Reference proteome</keyword>
<accession>A0A9X4KQR8</accession>
<name>A0A9X4KQR8_9BACL</name>